<evidence type="ECO:0000256" key="1">
    <source>
        <dbReference type="SAM" id="MobiDB-lite"/>
    </source>
</evidence>
<dbReference type="Proteomes" id="UP000183700">
    <property type="component" value="Unassembled WGS sequence"/>
</dbReference>
<feature type="region of interest" description="Disordered" evidence="1">
    <location>
        <begin position="1"/>
        <end position="27"/>
    </location>
</feature>
<dbReference type="AlphaFoldDB" id="A0A1L8SP43"/>
<name>A0A1L8SP43_9ENTE</name>
<accession>A0A1L8SP43</accession>
<dbReference type="EMBL" id="JXKM01000017">
    <property type="protein sequence ID" value="OJG33745.1"/>
    <property type="molecule type" value="Genomic_DNA"/>
</dbReference>
<evidence type="ECO:0000313" key="2">
    <source>
        <dbReference type="EMBL" id="OJG33745.1"/>
    </source>
</evidence>
<keyword evidence="3" id="KW-1185">Reference proteome</keyword>
<proteinExistence type="predicted"/>
<gene>
    <name evidence="2" type="ORF">RV00_GL000999</name>
</gene>
<feature type="compositionally biased region" description="Low complexity" evidence="1">
    <location>
        <begin position="9"/>
        <end position="25"/>
    </location>
</feature>
<evidence type="ECO:0000313" key="3">
    <source>
        <dbReference type="Proteomes" id="UP000183700"/>
    </source>
</evidence>
<sequence>MAEKKQEAKGNATTTKDAKTKVVAKSNSGTGTTLKVNLVGVPKEIIHGEILELTEDQVKKLKMASSSWSYDSVDKKEETK</sequence>
<dbReference type="RefSeq" id="WP_071863340.1">
    <property type="nucleotide sequence ID" value="NZ_JBHLVS010000005.1"/>
</dbReference>
<reference evidence="2 3" key="1">
    <citation type="submission" date="2014-12" db="EMBL/GenBank/DDBJ databases">
        <title>Draft genome sequences of 29 type strains of Enterococci.</title>
        <authorList>
            <person name="Zhong Z."/>
            <person name="Sun Z."/>
            <person name="Liu W."/>
            <person name="Zhang W."/>
            <person name="Zhang H."/>
        </authorList>
    </citation>
    <scope>NUCLEOTIDE SEQUENCE [LARGE SCALE GENOMIC DNA]</scope>
    <source>
        <strain evidence="2 3">DSM 22802</strain>
    </source>
</reference>
<dbReference type="STRING" id="319970.RV00_GL000999"/>
<comment type="caution">
    <text evidence="2">The sequence shown here is derived from an EMBL/GenBank/DDBJ whole genome shotgun (WGS) entry which is preliminary data.</text>
</comment>
<protein>
    <submittedName>
        <fullName evidence="2">Uncharacterized protein</fullName>
    </submittedName>
</protein>
<organism evidence="2 3">
    <name type="scientific">Enterococcus devriesei</name>
    <dbReference type="NCBI Taxonomy" id="319970"/>
    <lineage>
        <taxon>Bacteria</taxon>
        <taxon>Bacillati</taxon>
        <taxon>Bacillota</taxon>
        <taxon>Bacilli</taxon>
        <taxon>Lactobacillales</taxon>
        <taxon>Enterococcaceae</taxon>
        <taxon>Enterococcus</taxon>
    </lineage>
</organism>